<feature type="domain" description="4Fe-4S ferredoxin-type" evidence="8">
    <location>
        <begin position="296"/>
        <end position="326"/>
    </location>
</feature>
<evidence type="ECO:0000256" key="7">
    <source>
        <dbReference type="ARBA" id="ARBA00023014"/>
    </source>
</evidence>
<accession>A0ABR9XIT9</accession>
<evidence type="ECO:0000256" key="5">
    <source>
        <dbReference type="ARBA" id="ARBA00022982"/>
    </source>
</evidence>
<dbReference type="InterPro" id="IPR024185">
    <property type="entry name" value="FTHF_cligase-like_sf"/>
</dbReference>
<dbReference type="SUPFAM" id="SSF100950">
    <property type="entry name" value="NagB/RpiA/CoA transferase-like"/>
    <property type="match status" value="1"/>
</dbReference>
<dbReference type="PROSITE" id="PS51379">
    <property type="entry name" value="4FE4S_FER_2"/>
    <property type="match status" value="1"/>
</dbReference>
<dbReference type="PANTHER" id="PTHR47153:SF2">
    <property type="entry name" value="LACTATE UTILIZATION PROTEIN B"/>
    <property type="match status" value="1"/>
</dbReference>
<keyword evidence="5" id="KW-0249">Electron transport</keyword>
<organism evidence="9 10">
    <name type="scientific">Mucilaginibacter boryungensis</name>
    <dbReference type="NCBI Taxonomy" id="768480"/>
    <lineage>
        <taxon>Bacteria</taxon>
        <taxon>Pseudomonadati</taxon>
        <taxon>Bacteroidota</taxon>
        <taxon>Sphingobacteriia</taxon>
        <taxon>Sphingobacteriales</taxon>
        <taxon>Sphingobacteriaceae</taxon>
        <taxon>Mucilaginibacter</taxon>
    </lineage>
</organism>
<evidence type="ECO:0000259" key="8">
    <source>
        <dbReference type="PROSITE" id="PS51379"/>
    </source>
</evidence>
<keyword evidence="4" id="KW-0677">Repeat</keyword>
<dbReference type="PANTHER" id="PTHR47153">
    <property type="entry name" value="LACTATE UTILIZATION PROTEIN B"/>
    <property type="match status" value="1"/>
</dbReference>
<reference evidence="9 10" key="1">
    <citation type="submission" date="2020-10" db="EMBL/GenBank/DDBJ databases">
        <title>Mucilaginibacter mali sp. nov., isolated from rhizosphere soil of apple orchard.</title>
        <authorList>
            <person name="Lee J.-S."/>
            <person name="Kim H.S."/>
            <person name="Kim J.-S."/>
        </authorList>
    </citation>
    <scope>NUCLEOTIDE SEQUENCE [LARGE SCALE GENOMIC DNA]</scope>
    <source>
        <strain evidence="9 10">KCTC 23157</strain>
    </source>
</reference>
<sequence>MHNQGKDHAELADIFNKDEDRVDWHDETLWWIRAKRDKSVHQLPEWEDLRNAASQIKHNVLSHLDEYLVQFEANAKANGITVHWAADATEHNRIVHGLIKEQGVTQMVKSKSMLTEECGLNEYLAEHGVEVIDSDLGERIVQLAKEPPSHIVLPCIHKKKGEIGDLFHMYLGTPSNLDDPQQLTEAARIHLRDTFLTRKVALTGVNFAVAETGEFVVCTNEGNADMGAHLANVHIACMGIEKLIPKREHLGIFLRLLTRSATGQPITTYSSHFAKPREGQQMHLVLVDNGRTVQLGREDFRNSLKCIRCGACMNTCPVYRRSGGHSYHTAVAGPIGSILAPNLDMKQYADLPFASTLCGSCSNVCPVKIDIHDQLYKWRQVLVKEGYAPTVKKVGMQVMTKTLNSPTVYRIAGKMGRIVMKYAPFAVNNGLNPWYKQRDMPTPPTESFGEWYKKNR</sequence>
<comment type="caution">
    <text evidence="9">The sequence shown here is derived from an EMBL/GenBank/DDBJ whole genome shotgun (WGS) entry which is preliminary data.</text>
</comment>
<evidence type="ECO:0000313" key="9">
    <source>
        <dbReference type="EMBL" id="MBE9667296.1"/>
    </source>
</evidence>
<evidence type="ECO:0000256" key="1">
    <source>
        <dbReference type="ARBA" id="ARBA00022448"/>
    </source>
</evidence>
<keyword evidence="1" id="KW-0813">Transport</keyword>
<dbReference type="InterPro" id="IPR003741">
    <property type="entry name" value="LUD_dom"/>
</dbReference>
<gene>
    <name evidence="9" type="ORF">IRJ18_13070</name>
</gene>
<dbReference type="SUPFAM" id="SSF46548">
    <property type="entry name" value="alpha-helical ferredoxin"/>
    <property type="match status" value="1"/>
</dbReference>
<dbReference type="Pfam" id="PF02589">
    <property type="entry name" value="LUD_dom"/>
    <property type="match status" value="1"/>
</dbReference>
<evidence type="ECO:0000256" key="2">
    <source>
        <dbReference type="ARBA" id="ARBA00022485"/>
    </source>
</evidence>
<dbReference type="InterPro" id="IPR009051">
    <property type="entry name" value="Helical_ferredxn"/>
</dbReference>
<dbReference type="EMBL" id="JADFFM010000002">
    <property type="protein sequence ID" value="MBE9667296.1"/>
    <property type="molecule type" value="Genomic_DNA"/>
</dbReference>
<name>A0ABR9XIT9_9SPHI</name>
<dbReference type="Pfam" id="PF13183">
    <property type="entry name" value="Fer4_8"/>
    <property type="match status" value="1"/>
</dbReference>
<keyword evidence="6" id="KW-0408">Iron</keyword>
<keyword evidence="10" id="KW-1185">Reference proteome</keyword>
<dbReference type="Proteomes" id="UP000632774">
    <property type="component" value="Unassembled WGS sequence"/>
</dbReference>
<proteinExistence type="predicted"/>
<dbReference type="Pfam" id="PF11870">
    <property type="entry name" value="LutB_C"/>
    <property type="match status" value="1"/>
</dbReference>
<keyword evidence="7" id="KW-0411">Iron-sulfur</keyword>
<evidence type="ECO:0000256" key="6">
    <source>
        <dbReference type="ARBA" id="ARBA00023004"/>
    </source>
</evidence>
<dbReference type="RefSeq" id="WP_194106769.1">
    <property type="nucleotide sequence ID" value="NZ_JADFFM010000002.1"/>
</dbReference>
<dbReference type="InterPro" id="IPR004452">
    <property type="entry name" value="LutB/LldF"/>
</dbReference>
<dbReference type="InterPro" id="IPR017896">
    <property type="entry name" value="4Fe4S_Fe-S-bd"/>
</dbReference>
<evidence type="ECO:0000256" key="4">
    <source>
        <dbReference type="ARBA" id="ARBA00022737"/>
    </source>
</evidence>
<dbReference type="InterPro" id="IPR037171">
    <property type="entry name" value="NagB/RpiA_transferase-like"/>
</dbReference>
<dbReference type="InterPro" id="IPR024569">
    <property type="entry name" value="LutB_C"/>
</dbReference>
<dbReference type="Gene3D" id="3.40.50.10420">
    <property type="entry name" value="NagB/RpiA/CoA transferase-like"/>
    <property type="match status" value="1"/>
</dbReference>
<evidence type="ECO:0000256" key="3">
    <source>
        <dbReference type="ARBA" id="ARBA00022723"/>
    </source>
</evidence>
<evidence type="ECO:0000313" key="10">
    <source>
        <dbReference type="Proteomes" id="UP000632774"/>
    </source>
</evidence>
<dbReference type="Gene3D" id="1.10.1060.10">
    <property type="entry name" value="Alpha-helical ferredoxin"/>
    <property type="match status" value="1"/>
</dbReference>
<dbReference type="PROSITE" id="PS00198">
    <property type="entry name" value="4FE4S_FER_1"/>
    <property type="match status" value="1"/>
</dbReference>
<keyword evidence="3" id="KW-0479">Metal-binding</keyword>
<keyword evidence="2" id="KW-0004">4Fe-4S</keyword>
<protein>
    <submittedName>
        <fullName evidence="9">Lactate utilization protein</fullName>
    </submittedName>
</protein>
<dbReference type="InterPro" id="IPR017900">
    <property type="entry name" value="4Fe4S_Fe_S_CS"/>
</dbReference>